<evidence type="ECO:0000313" key="4">
    <source>
        <dbReference type="Proteomes" id="UP000198870"/>
    </source>
</evidence>
<dbReference type="Proteomes" id="UP000198870">
    <property type="component" value="Unassembled WGS sequence"/>
</dbReference>
<dbReference type="Pfam" id="PF00753">
    <property type="entry name" value="Lactamase_B"/>
    <property type="match status" value="1"/>
</dbReference>
<accession>A0A1G5CY54</accession>
<dbReference type="RefSeq" id="WP_092209553.1">
    <property type="nucleotide sequence ID" value="NZ_FMUX01000003.1"/>
</dbReference>
<dbReference type="InterPro" id="IPR036866">
    <property type="entry name" value="RibonucZ/Hydroxyglut_hydro"/>
</dbReference>
<name>A0A1G5CY54_9BACT</name>
<dbReference type="PANTHER" id="PTHR42951:SF4">
    <property type="entry name" value="ACYL-COENZYME A THIOESTERASE MBLAC2"/>
    <property type="match status" value="1"/>
</dbReference>
<keyword evidence="4" id="KW-1185">Reference proteome</keyword>
<comment type="similarity">
    <text evidence="1">Belongs to the metallo-beta-lactamase superfamily. Class-B beta-lactamase family.</text>
</comment>
<feature type="domain" description="Metallo-beta-lactamase" evidence="2">
    <location>
        <begin position="27"/>
        <end position="217"/>
    </location>
</feature>
<dbReference type="InterPro" id="IPR050855">
    <property type="entry name" value="NDM-1-like"/>
</dbReference>
<reference evidence="3 4" key="1">
    <citation type="submission" date="2016-10" db="EMBL/GenBank/DDBJ databases">
        <authorList>
            <person name="de Groot N.N."/>
        </authorList>
    </citation>
    <scope>NUCLEOTIDE SEQUENCE [LARGE SCALE GENOMIC DNA]</scope>
    <source>
        <strain evidence="3 4">AA1</strain>
    </source>
</reference>
<evidence type="ECO:0000256" key="1">
    <source>
        <dbReference type="ARBA" id="ARBA00005250"/>
    </source>
</evidence>
<dbReference type="Gene3D" id="3.60.15.10">
    <property type="entry name" value="Ribonuclease Z/Hydroxyacylglutathione hydrolase-like"/>
    <property type="match status" value="1"/>
</dbReference>
<sequence>MEHILYKVADDLFMVGFNPPIAGYESFLSSWIYVGDVTFLVDTGPSVTAGALVKALESLGVSRLDYILLTHVHIDHAGAAGDLAVFFPETQVVCHSRGIPHLVNPHHLELSTAKVLGDTAAQYGPVRPVSESRLLPAETFMSNSVMPVPTPGHASHHVSYQTDRYLFTGEAAGACFPGVLGISYMRPSTPPPFYFDISMQSLETLMELKPERLCYGHFGSFEFGERVLWQHREQLRLWESIVTSEISRGQVGLDLELNVLKSILENDPLVLPFLDMEGPLRLRELFYIQNSIKGFIGNASRHSGPLS</sequence>
<proteinExistence type="inferred from homology"/>
<dbReference type="SUPFAM" id="SSF56281">
    <property type="entry name" value="Metallo-hydrolase/oxidoreductase"/>
    <property type="match status" value="1"/>
</dbReference>
<organism evidence="3 4">
    <name type="scientific">Desulfoluna spongiiphila</name>
    <dbReference type="NCBI Taxonomy" id="419481"/>
    <lineage>
        <taxon>Bacteria</taxon>
        <taxon>Pseudomonadati</taxon>
        <taxon>Thermodesulfobacteriota</taxon>
        <taxon>Desulfobacteria</taxon>
        <taxon>Desulfobacterales</taxon>
        <taxon>Desulfolunaceae</taxon>
        <taxon>Desulfoluna</taxon>
    </lineage>
</organism>
<dbReference type="InterPro" id="IPR037482">
    <property type="entry name" value="ST1585_MBL-fold"/>
</dbReference>
<evidence type="ECO:0000259" key="2">
    <source>
        <dbReference type="SMART" id="SM00849"/>
    </source>
</evidence>
<evidence type="ECO:0000313" key="3">
    <source>
        <dbReference type="EMBL" id="SCY07336.1"/>
    </source>
</evidence>
<protein>
    <submittedName>
        <fullName evidence="3">Glyoxylase, beta-lactamase superfamily II</fullName>
    </submittedName>
</protein>
<dbReference type="OrthoDB" id="5443440at2"/>
<dbReference type="AlphaFoldDB" id="A0A1G5CY54"/>
<dbReference type="PANTHER" id="PTHR42951">
    <property type="entry name" value="METALLO-BETA-LACTAMASE DOMAIN-CONTAINING"/>
    <property type="match status" value="1"/>
</dbReference>
<gene>
    <name evidence="3" type="ORF">SAMN05216233_103283</name>
</gene>
<dbReference type="InterPro" id="IPR001279">
    <property type="entry name" value="Metallo-B-lactamas"/>
</dbReference>
<dbReference type="EMBL" id="FMUX01000003">
    <property type="protein sequence ID" value="SCY07336.1"/>
    <property type="molecule type" value="Genomic_DNA"/>
</dbReference>
<dbReference type="STRING" id="419481.SAMN05216233_103283"/>
<dbReference type="GO" id="GO:0017001">
    <property type="term" value="P:antibiotic catabolic process"/>
    <property type="evidence" value="ECO:0007669"/>
    <property type="project" value="UniProtKB-ARBA"/>
</dbReference>
<dbReference type="SMART" id="SM00849">
    <property type="entry name" value="Lactamase_B"/>
    <property type="match status" value="1"/>
</dbReference>
<dbReference type="CDD" id="cd07726">
    <property type="entry name" value="ST1585-like_MBL-fold"/>
    <property type="match status" value="1"/>
</dbReference>